<organism evidence="7 8">
    <name type="scientific">Schizopora paradoxa</name>
    <dbReference type="NCBI Taxonomy" id="27342"/>
    <lineage>
        <taxon>Eukaryota</taxon>
        <taxon>Fungi</taxon>
        <taxon>Dikarya</taxon>
        <taxon>Basidiomycota</taxon>
        <taxon>Agaricomycotina</taxon>
        <taxon>Agaricomycetes</taxon>
        <taxon>Hymenochaetales</taxon>
        <taxon>Schizoporaceae</taxon>
        <taxon>Schizopora</taxon>
    </lineage>
</organism>
<dbReference type="STRING" id="27342.A0A0H2RVW0"/>
<dbReference type="SUPFAM" id="SSF103481">
    <property type="entry name" value="Multidrug resistance efflux transporter EmrE"/>
    <property type="match status" value="2"/>
</dbReference>
<reference evidence="7 8" key="1">
    <citation type="submission" date="2015-04" db="EMBL/GenBank/DDBJ databases">
        <title>Complete genome sequence of Schizopora paradoxa KUC8140, a cosmopolitan wood degrader in East Asia.</title>
        <authorList>
            <consortium name="DOE Joint Genome Institute"/>
            <person name="Min B."/>
            <person name="Park H."/>
            <person name="Jang Y."/>
            <person name="Kim J.-J."/>
            <person name="Kim K.H."/>
            <person name="Pangilinan J."/>
            <person name="Lipzen A."/>
            <person name="Riley R."/>
            <person name="Grigoriev I.V."/>
            <person name="Spatafora J.W."/>
            <person name="Choi I.-G."/>
        </authorList>
    </citation>
    <scope>NUCLEOTIDE SEQUENCE [LARGE SCALE GENOMIC DNA]</scope>
    <source>
        <strain evidence="7 8">KUC8140</strain>
    </source>
</reference>
<dbReference type="InterPro" id="IPR000620">
    <property type="entry name" value="EamA_dom"/>
</dbReference>
<feature type="domain" description="EamA" evidence="6">
    <location>
        <begin position="79"/>
        <end position="215"/>
    </location>
</feature>
<keyword evidence="3 5" id="KW-1133">Transmembrane helix</keyword>
<protein>
    <submittedName>
        <fullName evidence="7">DUF6-domain-containing protein</fullName>
    </submittedName>
</protein>
<sequence length="403" mass="43742">MNFFRRSDHYEPLPNTASANNGSFEVEVERGLESVDASAGEQGDLPLSWSSPIPGKRTWDAPLKGALERCRSFMQRNAGLLLVGSSQAFFALMNVFVKVLNSLDPPMPALQLIFVRMAITYVCCVSYMILTGVSNPFWGPKEVRRLLFFRGFSGFFGLFGVYYSLQYLSLSDATVLTFLAPSTTAIAGYFLLGERFARKEAAAGLLSLLGVILIARPRSLFGASSPADHAPSAGEISRSLDEVGGGEDGVTSAQRLIAVGVAMIGVLGATGAYTSIRAIGKRAHPMHSMIYFSMMCVTTSAGSMIFLHEPVVLPTQFLWFMLLMMIGIFGFLAQTLLTMGLQRETAGRGTIAVYVQIIFASILERIVFHTVPSLMSIAGTLIIVGSALYVAVCIVLQLFWPSY</sequence>
<feature type="transmembrane region" description="Helical" evidence="5">
    <location>
        <begin position="78"/>
        <end position="97"/>
    </location>
</feature>
<dbReference type="PANTHER" id="PTHR22911">
    <property type="entry name" value="ACYL-MALONYL CONDENSING ENZYME-RELATED"/>
    <property type="match status" value="1"/>
</dbReference>
<name>A0A0H2RVW0_9AGAM</name>
<dbReference type="EMBL" id="KQ085922">
    <property type="protein sequence ID" value="KLO15954.1"/>
    <property type="molecule type" value="Genomic_DNA"/>
</dbReference>
<evidence type="ECO:0000313" key="7">
    <source>
        <dbReference type="EMBL" id="KLO15954.1"/>
    </source>
</evidence>
<evidence type="ECO:0000256" key="5">
    <source>
        <dbReference type="SAM" id="Phobius"/>
    </source>
</evidence>
<dbReference type="InParanoid" id="A0A0H2RVW0"/>
<dbReference type="OrthoDB" id="306876at2759"/>
<evidence type="ECO:0000256" key="4">
    <source>
        <dbReference type="ARBA" id="ARBA00023136"/>
    </source>
</evidence>
<evidence type="ECO:0000259" key="6">
    <source>
        <dbReference type="Pfam" id="PF00892"/>
    </source>
</evidence>
<feature type="transmembrane region" description="Helical" evidence="5">
    <location>
        <begin position="146"/>
        <end position="163"/>
    </location>
</feature>
<dbReference type="Proteomes" id="UP000053477">
    <property type="component" value="Unassembled WGS sequence"/>
</dbReference>
<keyword evidence="8" id="KW-1185">Reference proteome</keyword>
<dbReference type="InterPro" id="IPR037185">
    <property type="entry name" value="EmrE-like"/>
</dbReference>
<feature type="transmembrane region" description="Helical" evidence="5">
    <location>
        <begin position="175"/>
        <end position="192"/>
    </location>
</feature>
<keyword evidence="4 5" id="KW-0472">Membrane</keyword>
<gene>
    <name evidence="7" type="ORF">SCHPADRAFT_823902</name>
</gene>
<accession>A0A0H2RVW0</accession>
<feature type="transmembrane region" description="Helical" evidence="5">
    <location>
        <begin position="256"/>
        <end position="276"/>
    </location>
</feature>
<evidence type="ECO:0000256" key="2">
    <source>
        <dbReference type="ARBA" id="ARBA00022692"/>
    </source>
</evidence>
<dbReference type="AlphaFoldDB" id="A0A0H2RVW0"/>
<evidence type="ECO:0000256" key="1">
    <source>
        <dbReference type="ARBA" id="ARBA00004141"/>
    </source>
</evidence>
<dbReference type="GO" id="GO:0016020">
    <property type="term" value="C:membrane"/>
    <property type="evidence" value="ECO:0007669"/>
    <property type="project" value="UniProtKB-SubCell"/>
</dbReference>
<feature type="domain" description="EamA" evidence="6">
    <location>
        <begin position="260"/>
        <end position="390"/>
    </location>
</feature>
<proteinExistence type="predicted"/>
<feature type="transmembrane region" description="Helical" evidence="5">
    <location>
        <begin position="201"/>
        <end position="219"/>
    </location>
</feature>
<feature type="transmembrane region" description="Helical" evidence="5">
    <location>
        <begin position="374"/>
        <end position="400"/>
    </location>
</feature>
<dbReference type="Pfam" id="PF00892">
    <property type="entry name" value="EamA"/>
    <property type="match status" value="2"/>
</dbReference>
<feature type="transmembrane region" description="Helical" evidence="5">
    <location>
        <begin position="288"/>
        <end position="307"/>
    </location>
</feature>
<evidence type="ECO:0000256" key="3">
    <source>
        <dbReference type="ARBA" id="ARBA00022989"/>
    </source>
</evidence>
<feature type="transmembrane region" description="Helical" evidence="5">
    <location>
        <begin position="319"/>
        <end position="339"/>
    </location>
</feature>
<keyword evidence="2 5" id="KW-0812">Transmembrane</keyword>
<dbReference type="PANTHER" id="PTHR22911:SF6">
    <property type="entry name" value="SOLUTE CARRIER FAMILY 35 MEMBER G1"/>
    <property type="match status" value="1"/>
</dbReference>
<feature type="transmembrane region" description="Helical" evidence="5">
    <location>
        <begin position="351"/>
        <end position="368"/>
    </location>
</feature>
<evidence type="ECO:0000313" key="8">
    <source>
        <dbReference type="Proteomes" id="UP000053477"/>
    </source>
</evidence>
<comment type="subcellular location">
    <subcellularLocation>
        <location evidence="1">Membrane</location>
        <topology evidence="1">Multi-pass membrane protein</topology>
    </subcellularLocation>
</comment>
<feature type="transmembrane region" description="Helical" evidence="5">
    <location>
        <begin position="109"/>
        <end position="134"/>
    </location>
</feature>